<protein>
    <submittedName>
        <fullName evidence="5">Helix-turn-helix domain-containing protein</fullName>
    </submittedName>
</protein>
<gene>
    <name evidence="5" type="ORF">LNQ49_08360</name>
</gene>
<sequence>MLRATVLRQYDINNEAIRSLMKADSLATIDKNYAMLSRINGFLSTLHREIGVPSLGKTFLEKALNSSKKIKDKDEMYRFQGNLYQELSYYEIDDHNYNKANTYLKKGNKLFEKISLNIDKPFHLAVNNEVIAKNYLAMHQIDSALIIYEKAQKLLSESQSPESPLKGFIYNGLGNVYTAYKEYPKAKENYIKAEEIAETSKFYTLRHEVYNSLLEYYKQTKNNQKYVFYSEKYNELKDNEEGNRKLIADNLISTLHAKEKTNVSKHQKINFIILTICILAILVTLGIYSYKRKQDYRKFKDYITKKDIPLQTTSVVTQIDCEPKKDTAKEYMSQETEESILKKIQELEQQEYYLGKETSLNVMAAELGINHRYLSYVINKHKEKDFAGYINELRINYIVDRLQADPNFLKYKISYLGEKCGFSSHSRFTITFKKITGLSPLAFITYLKEETKTDSNKISYQNQL</sequence>
<evidence type="ECO:0000256" key="2">
    <source>
        <dbReference type="PROSITE-ProRule" id="PRU00339"/>
    </source>
</evidence>
<dbReference type="Gene3D" id="1.25.40.10">
    <property type="entry name" value="Tetratricopeptide repeat domain"/>
    <property type="match status" value="1"/>
</dbReference>
<dbReference type="SUPFAM" id="SSF48452">
    <property type="entry name" value="TPR-like"/>
    <property type="match status" value="1"/>
</dbReference>
<dbReference type="Pfam" id="PF13424">
    <property type="entry name" value="TPR_12"/>
    <property type="match status" value="1"/>
</dbReference>
<dbReference type="InterPro" id="IPR011990">
    <property type="entry name" value="TPR-like_helical_dom_sf"/>
</dbReference>
<dbReference type="Proteomes" id="UP001430919">
    <property type="component" value="Unassembled WGS sequence"/>
</dbReference>
<proteinExistence type="predicted"/>
<evidence type="ECO:0000313" key="5">
    <source>
        <dbReference type="EMBL" id="MCC9071589.1"/>
    </source>
</evidence>
<evidence type="ECO:0000256" key="1">
    <source>
        <dbReference type="ARBA" id="ARBA00023125"/>
    </source>
</evidence>
<reference evidence="5" key="1">
    <citation type="submission" date="2021-11" db="EMBL/GenBank/DDBJ databases">
        <title>Description of novel Flavobacterium species.</title>
        <authorList>
            <person name="Saticioglu I.B."/>
            <person name="Ay H."/>
            <person name="Altun S."/>
            <person name="Duman M."/>
        </authorList>
    </citation>
    <scope>NUCLEOTIDE SEQUENCE</scope>
    <source>
        <strain evidence="5">F-65</strain>
    </source>
</reference>
<dbReference type="SMART" id="SM00342">
    <property type="entry name" value="HTH_ARAC"/>
    <property type="match status" value="1"/>
</dbReference>
<keyword evidence="3" id="KW-1133">Transmembrane helix</keyword>
<dbReference type="PANTHER" id="PTHR43280:SF34">
    <property type="entry name" value="ARAC-FAMILY TRANSCRIPTIONAL REGULATOR"/>
    <property type="match status" value="1"/>
</dbReference>
<dbReference type="RefSeq" id="WP_229988196.1">
    <property type="nucleotide sequence ID" value="NZ_JAJJMO010000001.1"/>
</dbReference>
<evidence type="ECO:0000313" key="6">
    <source>
        <dbReference type="Proteomes" id="UP001430919"/>
    </source>
</evidence>
<name>A0ABS8MS48_9FLAO</name>
<accession>A0ABS8MS48</accession>
<dbReference type="Pfam" id="PF12833">
    <property type="entry name" value="HTH_18"/>
    <property type="match status" value="1"/>
</dbReference>
<keyword evidence="1" id="KW-0238">DNA-binding</keyword>
<comment type="caution">
    <text evidence="5">The sequence shown here is derived from an EMBL/GenBank/DDBJ whole genome shotgun (WGS) entry which is preliminary data.</text>
</comment>
<keyword evidence="6" id="KW-1185">Reference proteome</keyword>
<feature type="domain" description="HTH araC/xylS-type" evidence="4">
    <location>
        <begin position="338"/>
        <end position="446"/>
    </location>
</feature>
<dbReference type="PROSITE" id="PS01124">
    <property type="entry name" value="HTH_ARAC_FAMILY_2"/>
    <property type="match status" value="1"/>
</dbReference>
<evidence type="ECO:0000259" key="4">
    <source>
        <dbReference type="PROSITE" id="PS01124"/>
    </source>
</evidence>
<organism evidence="5 6">
    <name type="scientific">Flavobacterium pisciphilum</name>
    <dbReference type="NCBI Taxonomy" id="2893755"/>
    <lineage>
        <taxon>Bacteria</taxon>
        <taxon>Pseudomonadati</taxon>
        <taxon>Bacteroidota</taxon>
        <taxon>Flavobacteriia</taxon>
        <taxon>Flavobacteriales</taxon>
        <taxon>Flavobacteriaceae</taxon>
        <taxon>Flavobacterium</taxon>
    </lineage>
</organism>
<feature type="transmembrane region" description="Helical" evidence="3">
    <location>
        <begin position="269"/>
        <end position="290"/>
    </location>
</feature>
<keyword evidence="2" id="KW-0802">TPR repeat</keyword>
<keyword evidence="3" id="KW-0472">Membrane</keyword>
<dbReference type="PROSITE" id="PS50005">
    <property type="entry name" value="TPR"/>
    <property type="match status" value="1"/>
</dbReference>
<dbReference type="InterPro" id="IPR019734">
    <property type="entry name" value="TPR_rpt"/>
</dbReference>
<dbReference type="EMBL" id="JAJJMO010000001">
    <property type="protein sequence ID" value="MCC9071589.1"/>
    <property type="molecule type" value="Genomic_DNA"/>
</dbReference>
<keyword evidence="3" id="KW-0812">Transmembrane</keyword>
<feature type="repeat" description="TPR" evidence="2">
    <location>
        <begin position="167"/>
        <end position="200"/>
    </location>
</feature>
<dbReference type="PANTHER" id="PTHR43280">
    <property type="entry name" value="ARAC-FAMILY TRANSCRIPTIONAL REGULATOR"/>
    <property type="match status" value="1"/>
</dbReference>
<dbReference type="InterPro" id="IPR018060">
    <property type="entry name" value="HTH_AraC"/>
</dbReference>
<evidence type="ECO:0000256" key="3">
    <source>
        <dbReference type="SAM" id="Phobius"/>
    </source>
</evidence>
<dbReference type="Gene3D" id="1.10.10.60">
    <property type="entry name" value="Homeodomain-like"/>
    <property type="match status" value="2"/>
</dbReference>